<keyword evidence="1" id="KW-0175">Coiled coil</keyword>
<evidence type="ECO:0000259" key="2">
    <source>
        <dbReference type="Pfam" id="PF00882"/>
    </source>
</evidence>
<feature type="coiled-coil region" evidence="1">
    <location>
        <begin position="356"/>
        <end position="407"/>
    </location>
</feature>
<proteinExistence type="predicted"/>
<evidence type="ECO:0000313" key="3">
    <source>
        <dbReference type="EMBL" id="SNZ01717.1"/>
    </source>
</evidence>
<evidence type="ECO:0000313" key="4">
    <source>
        <dbReference type="Proteomes" id="UP000219048"/>
    </source>
</evidence>
<dbReference type="EMBL" id="OBEH01000006">
    <property type="protein sequence ID" value="SNZ01717.1"/>
    <property type="molecule type" value="Genomic_DNA"/>
</dbReference>
<organism evidence="3 4">
    <name type="scientific">Flagellimonas pacifica</name>
    <dbReference type="NCBI Taxonomy" id="1247520"/>
    <lineage>
        <taxon>Bacteria</taxon>
        <taxon>Pseudomonadati</taxon>
        <taxon>Bacteroidota</taxon>
        <taxon>Flavobacteriia</taxon>
        <taxon>Flavobacteriales</taxon>
        <taxon>Flavobacteriaceae</taxon>
        <taxon>Flagellimonas</taxon>
    </lineage>
</organism>
<gene>
    <name evidence="3" type="ORF">SAMN06265377_3559</name>
</gene>
<protein>
    <submittedName>
        <fullName evidence="3">Zinc dependent phospholipase C</fullName>
    </submittedName>
</protein>
<reference evidence="4" key="1">
    <citation type="submission" date="2017-09" db="EMBL/GenBank/DDBJ databases">
        <authorList>
            <person name="Varghese N."/>
            <person name="Submissions S."/>
        </authorList>
    </citation>
    <scope>NUCLEOTIDE SEQUENCE [LARGE SCALE GENOMIC DNA]</scope>
    <source>
        <strain evidence="4">DSM 25885</strain>
    </source>
</reference>
<keyword evidence="4" id="KW-1185">Reference proteome</keyword>
<name>A0A285MYV4_9FLAO</name>
<dbReference type="Pfam" id="PF00882">
    <property type="entry name" value="Zn_dep_PLPC"/>
    <property type="match status" value="1"/>
</dbReference>
<accession>A0A285MYV4</accession>
<dbReference type="AlphaFoldDB" id="A0A285MYV4"/>
<dbReference type="Proteomes" id="UP000219048">
    <property type="component" value="Unassembled WGS sequence"/>
</dbReference>
<dbReference type="RefSeq" id="WP_097047142.1">
    <property type="nucleotide sequence ID" value="NZ_OBEH01000006.1"/>
</dbReference>
<sequence length="865" mass="97473">MFSPTSENPRGFSVWCVFAKLTAKPCNENIAVSRNNNSDTQKMTIRFKNITPRNYIHLIILTILLLFNSRTGYCHKIDLHIWIAQQVINDLEDDGKLSFILDGKTINIPVDPEIVNAILANKQYYLQGNIGPDAVPGIYSGQMTIHPGSTNGGWGTGDWLAHILESAQTPKEKAFAYGFFGHAASDVFAHTYVNQYSGDCFSLLDDETNVEQRHFLLEGYLSEHMPLMTDYNGTPLGKPYQSTLVDGNPAIPADFLWRTFIENKSARDQFGQNGSPHFGAVYNLYQTLGDIAGEDGPLEKLHLLAEQLLALYFFDLDLSKEELKEINKVRQKFHDLTNGAIDEAQKLEKLAKTSALKIFKNENERINKHLEEAQKILGTLEHFQNEKHKAEQEVLRASEKLKGIEANICRDVTDRICEEIGPCIRVGHPASCKYRRLRGKRPYHKPLVDCENVTSRLCDYSDPVYIVAKETLLAKQKLENAASQQFANSFSDFKEAINVVLTTSEKILEADIVLSQAAVDLLQRFGEHESPVQGIFLAWQKDIKLAMNKYFMANAQSMKNSISEQSAIEPLLDWKSCSFPSIIGIPSEITGGQCTVNSTLKEIKKALKKLEELAVKQDPILREVVKLKNDIEAKIKQALTDEVYEFAKKTTGVDVQRLVKLISKKPTSKILNTEFSTSPSSKSLLLIPDVATRVNAEMHLSNGVFDKDQFNALYNSIVLAKLSLLDAKGLNSIAGFKLYKGNDLASNNIMVRLPKSIDGNHHWLKTPPPFLRQDEQYPKPESYGYSSGFKMWDNVQARNFIFRKLFHGPINPALETPDALGLSNIIPDSYPYNPTKDCPFPNYPGKPKCKYTIWDRIVSFFARIF</sequence>
<feature type="domain" description="Phospholipase C/D" evidence="2">
    <location>
        <begin position="80"/>
        <end position="197"/>
    </location>
</feature>
<evidence type="ECO:0000256" key="1">
    <source>
        <dbReference type="SAM" id="Coils"/>
    </source>
</evidence>
<dbReference type="InterPro" id="IPR029002">
    <property type="entry name" value="PLPC/GPLD1"/>
</dbReference>